<dbReference type="PATRIC" id="fig|456.5.peg.1167"/>
<dbReference type="EMBL" id="LNYJ01000011">
    <property type="protein sequence ID" value="KTD16791.1"/>
    <property type="molecule type" value="Genomic_DNA"/>
</dbReference>
<sequence>MKFFFRPINTSPSQPLITTFKEFSLLNQKRAKLLKIQYGGREELIPHSIESLIRRIIFPHSNCLFIGTTPTTQSRSRNFLQPLYPGHNFSFITDATGKITSSISKRPDRTKPIAQRARIGDSRLTNMPSSIQLYAPRYTTVQEDLQTWLQRAACVENYHLFFHIFPLSSELGLDPVLYKKNVDQLVNDQRPYSLCSWIHPDNTHRIIRASNCNSDLQKAVLGLEKYEVQDMYCQEAAITIASEFAVRDEYFQAVKELAFDEGIEKSELSSESYLPIFVG</sequence>
<dbReference type="Proteomes" id="UP000055035">
    <property type="component" value="Unassembled WGS sequence"/>
</dbReference>
<gene>
    <name evidence="1" type="ORF">Ljor_1097</name>
</gene>
<evidence type="ECO:0000313" key="2">
    <source>
        <dbReference type="Proteomes" id="UP000055035"/>
    </source>
</evidence>
<dbReference type="AlphaFoldDB" id="A0A0W0V9F5"/>
<proteinExistence type="predicted"/>
<accession>A0A0W0V9F5</accession>
<protein>
    <submittedName>
        <fullName evidence="1">Uncharacterized protein</fullName>
    </submittedName>
</protein>
<comment type="caution">
    <text evidence="1">The sequence shown here is derived from an EMBL/GenBank/DDBJ whole genome shotgun (WGS) entry which is preliminary data.</text>
</comment>
<dbReference type="RefSeq" id="WP_058470623.1">
    <property type="nucleotide sequence ID" value="NZ_CAAAIC010000002.1"/>
</dbReference>
<name>A0A0W0V9F5_9GAMM</name>
<keyword evidence="2" id="KW-1185">Reference proteome</keyword>
<evidence type="ECO:0000313" key="1">
    <source>
        <dbReference type="EMBL" id="KTD16791.1"/>
    </source>
</evidence>
<dbReference type="STRING" id="456.Ljor_1097"/>
<dbReference type="OrthoDB" id="5644843at2"/>
<organism evidence="1 2">
    <name type="scientific">Legionella jordanis</name>
    <dbReference type="NCBI Taxonomy" id="456"/>
    <lineage>
        <taxon>Bacteria</taxon>
        <taxon>Pseudomonadati</taxon>
        <taxon>Pseudomonadota</taxon>
        <taxon>Gammaproteobacteria</taxon>
        <taxon>Legionellales</taxon>
        <taxon>Legionellaceae</taxon>
        <taxon>Legionella</taxon>
    </lineage>
</organism>
<reference evidence="1 2" key="1">
    <citation type="submission" date="2015-11" db="EMBL/GenBank/DDBJ databases">
        <title>Genomic analysis of 38 Legionella species identifies large and diverse effector repertoires.</title>
        <authorList>
            <person name="Burstein D."/>
            <person name="Amaro F."/>
            <person name="Zusman T."/>
            <person name="Lifshitz Z."/>
            <person name="Cohen O."/>
            <person name="Gilbert J.A."/>
            <person name="Pupko T."/>
            <person name="Shuman H.A."/>
            <person name="Segal G."/>
        </authorList>
    </citation>
    <scope>NUCLEOTIDE SEQUENCE [LARGE SCALE GENOMIC DNA]</scope>
    <source>
        <strain evidence="1 2">BL-540</strain>
    </source>
</reference>